<dbReference type="InterPro" id="IPR006555">
    <property type="entry name" value="ATP-dep_Helicase_C"/>
</dbReference>
<dbReference type="GO" id="GO:0003678">
    <property type="term" value="F:DNA helicase activity"/>
    <property type="evidence" value="ECO:0007669"/>
    <property type="project" value="InterPro"/>
</dbReference>
<keyword evidence="8" id="KW-0408">Iron</keyword>
<evidence type="ECO:0000313" key="17">
    <source>
        <dbReference type="Proteomes" id="UP000216024"/>
    </source>
</evidence>
<name>A0A267MM09_9FIRM</name>
<accession>A0A267MM09</accession>
<dbReference type="EMBL" id="NIBG01000002">
    <property type="protein sequence ID" value="PAB60576.1"/>
    <property type="molecule type" value="Genomic_DNA"/>
</dbReference>
<keyword evidence="4" id="KW-0227">DNA damage</keyword>
<dbReference type="GO" id="GO:0006281">
    <property type="term" value="P:DNA repair"/>
    <property type="evidence" value="ECO:0007669"/>
    <property type="project" value="UniProtKB-KW"/>
</dbReference>
<keyword evidence="5" id="KW-0378">Hydrolase</keyword>
<dbReference type="Gene3D" id="3.40.50.300">
    <property type="entry name" value="P-loop containing nucleotide triphosphate hydrolases"/>
    <property type="match status" value="2"/>
</dbReference>
<dbReference type="PANTHER" id="PTHR11472:SF34">
    <property type="entry name" value="REGULATOR OF TELOMERE ELONGATION HELICASE 1"/>
    <property type="match status" value="1"/>
</dbReference>
<dbReference type="InterPro" id="IPR014001">
    <property type="entry name" value="Helicase_ATP-bd"/>
</dbReference>
<evidence type="ECO:0000256" key="9">
    <source>
        <dbReference type="ARBA" id="ARBA00023014"/>
    </source>
</evidence>
<dbReference type="InterPro" id="IPR027417">
    <property type="entry name" value="P-loop_NTPase"/>
</dbReference>
<gene>
    <name evidence="16" type="ORF">CCE28_03260</name>
</gene>
<dbReference type="RefSeq" id="WP_095130956.1">
    <property type="nucleotide sequence ID" value="NZ_NIBG01000002.1"/>
</dbReference>
<keyword evidence="6 16" id="KW-0347">Helicase</keyword>
<evidence type="ECO:0000256" key="11">
    <source>
        <dbReference type="ARBA" id="ARBA00023204"/>
    </source>
</evidence>
<dbReference type="Gene3D" id="1.10.275.40">
    <property type="match status" value="1"/>
</dbReference>
<evidence type="ECO:0000259" key="14">
    <source>
        <dbReference type="PROSITE" id="PS51192"/>
    </source>
</evidence>
<keyword evidence="3" id="KW-0547">Nucleotide-binding</keyword>
<dbReference type="Proteomes" id="UP000216024">
    <property type="component" value="Unassembled WGS sequence"/>
</dbReference>
<protein>
    <submittedName>
        <fullName evidence="16">ATP-dependent helicase</fullName>
    </submittedName>
</protein>
<evidence type="ECO:0000259" key="15">
    <source>
        <dbReference type="PROSITE" id="PS51193"/>
    </source>
</evidence>
<evidence type="ECO:0000256" key="3">
    <source>
        <dbReference type="ARBA" id="ARBA00022741"/>
    </source>
</evidence>
<evidence type="ECO:0000256" key="7">
    <source>
        <dbReference type="ARBA" id="ARBA00022840"/>
    </source>
</evidence>
<reference evidence="16 17" key="1">
    <citation type="submission" date="2017-06" db="EMBL/GenBank/DDBJ databases">
        <title>Draft genome sequence of anaerobic fermentative bacterium Anaeromicrobium sediminis DY2726D isolated from West Pacific Ocean sediments.</title>
        <authorList>
            <person name="Zeng X."/>
        </authorList>
    </citation>
    <scope>NUCLEOTIDE SEQUENCE [LARGE SCALE GENOMIC DNA]</scope>
    <source>
        <strain evidence="16 17">DY2726D</strain>
    </source>
</reference>
<keyword evidence="11" id="KW-0234">DNA repair</keyword>
<evidence type="ECO:0000256" key="12">
    <source>
        <dbReference type="ARBA" id="ARBA00023235"/>
    </source>
</evidence>
<dbReference type="PROSITE" id="PS51192">
    <property type="entry name" value="HELICASE_ATP_BIND_1"/>
    <property type="match status" value="1"/>
</dbReference>
<evidence type="ECO:0000256" key="4">
    <source>
        <dbReference type="ARBA" id="ARBA00022763"/>
    </source>
</evidence>
<evidence type="ECO:0000256" key="13">
    <source>
        <dbReference type="ARBA" id="ARBA00038058"/>
    </source>
</evidence>
<proteinExistence type="inferred from homology"/>
<dbReference type="SMART" id="SM00491">
    <property type="entry name" value="HELICc2"/>
    <property type="match status" value="1"/>
</dbReference>
<dbReference type="GO" id="GO:0046872">
    <property type="term" value="F:metal ion binding"/>
    <property type="evidence" value="ECO:0007669"/>
    <property type="project" value="UniProtKB-KW"/>
</dbReference>
<dbReference type="InterPro" id="IPR045028">
    <property type="entry name" value="DinG/Rad3-like"/>
</dbReference>
<dbReference type="SMART" id="SM00488">
    <property type="entry name" value="DEXDc2"/>
    <property type="match status" value="1"/>
</dbReference>
<keyword evidence="1" id="KW-0004">4Fe-4S</keyword>
<dbReference type="GO" id="GO:0051539">
    <property type="term" value="F:4 iron, 4 sulfur cluster binding"/>
    <property type="evidence" value="ECO:0007669"/>
    <property type="project" value="UniProtKB-KW"/>
</dbReference>
<keyword evidence="9" id="KW-0411">Iron-sulfur</keyword>
<dbReference type="Gene3D" id="1.10.30.20">
    <property type="entry name" value="Bacterial XPD DNA helicase, FeS cluster domain"/>
    <property type="match status" value="1"/>
</dbReference>
<dbReference type="InterPro" id="IPR010614">
    <property type="entry name" value="RAD3-like_helicase_DEAD"/>
</dbReference>
<keyword evidence="10" id="KW-0238">DNA-binding</keyword>
<keyword evidence="7" id="KW-0067">ATP-binding</keyword>
<dbReference type="InterPro" id="IPR042493">
    <property type="entry name" value="XPD_DNA_FeS"/>
</dbReference>
<sequence length="758" mass="89458">MGNFVKISVRGLVEYVLRRGSIDSTFVGTSVLVEGVRAHQKIQGKQGDNYESEVSLKMDISYKDSFFKIEGRCDGIIKEDVIIIDEIKSTRRELEYIEEDHNEVYWGQGKVYAYMYAKENNIENIKVQLTYMNINTEEEKRFIKEFTIDELEEFIYYLLEEYKIYADLRMDMEEKRQNTIKDLDFPFPSYRKGQRELAVSIYKTIRNEKRIFAKAPTGTGKTISTLFPAIKALGENKIEKIIYLTAKTITKKVAEETLNILLSKGLSCKSTTITAKEKICFMDEVNCNKEHCHYADGYYNKLNKAIIDIFENENMMDRETIEKYSEKHGVCPFEFSLDLSLLSPIVVCDYNYFFDPRASLKRLNEENKNSYGVLIDEAHNLVDRSREMFSASLNKSDFLDLKRKFKNKDKDMHRHLNKINSYMIDLRKEREEKSFTKKDKPKDINRFLNGFVSKAEKWLMDNKGDEDYKEVLDLYFNCNSFVRILKLYDERYITYVEKSKSEVTLKLFCLDPSHLLREITKNNRATIFFSATLSPMKYYKEVLGSDEDDYNVMLPFPFDRDNIKVYINKVSTRYKDRENTYEKIVNTISDTLNKEPGNTLIFFPSYSYMYRIYEIFIEKHGHMNIIVQDNHMSEEEREEFLEEFSKDERVIGFAVLGGIFSEGIDLREEKLEGVIIVGVGLPQLCFERNIIKEYYDSNEQWGYDYSYVYPGMNKVLQAGGRLIRTERDKGFLLLMDDRFLTGKYQNMIPYEWKNFKLI</sequence>
<dbReference type="SUPFAM" id="SSF52540">
    <property type="entry name" value="P-loop containing nucleoside triphosphate hydrolases"/>
    <property type="match status" value="1"/>
</dbReference>
<evidence type="ECO:0000256" key="2">
    <source>
        <dbReference type="ARBA" id="ARBA00022723"/>
    </source>
</evidence>
<evidence type="ECO:0000256" key="8">
    <source>
        <dbReference type="ARBA" id="ARBA00023004"/>
    </source>
</evidence>
<dbReference type="AlphaFoldDB" id="A0A267MM09"/>
<comment type="caution">
    <text evidence="16">The sequence shown here is derived from an EMBL/GenBank/DDBJ whole genome shotgun (WGS) entry which is preliminary data.</text>
</comment>
<evidence type="ECO:0000256" key="1">
    <source>
        <dbReference type="ARBA" id="ARBA00022485"/>
    </source>
</evidence>
<evidence type="ECO:0000313" key="16">
    <source>
        <dbReference type="EMBL" id="PAB60576.1"/>
    </source>
</evidence>
<dbReference type="OrthoDB" id="9765586at2"/>
<dbReference type="GO" id="GO:0005524">
    <property type="term" value="F:ATP binding"/>
    <property type="evidence" value="ECO:0007669"/>
    <property type="project" value="UniProtKB-KW"/>
</dbReference>
<evidence type="ECO:0000256" key="5">
    <source>
        <dbReference type="ARBA" id="ARBA00022801"/>
    </source>
</evidence>
<keyword evidence="2" id="KW-0479">Metal-binding</keyword>
<dbReference type="InterPro" id="IPR006554">
    <property type="entry name" value="Helicase-like_DEXD_c2"/>
</dbReference>
<organism evidence="16 17">
    <name type="scientific">Anaeromicrobium sediminis</name>
    <dbReference type="NCBI Taxonomy" id="1478221"/>
    <lineage>
        <taxon>Bacteria</taxon>
        <taxon>Bacillati</taxon>
        <taxon>Bacillota</taxon>
        <taxon>Clostridia</taxon>
        <taxon>Peptostreptococcales</taxon>
        <taxon>Thermotaleaceae</taxon>
        <taxon>Anaeromicrobium</taxon>
    </lineage>
</organism>
<keyword evidence="12" id="KW-0413">Isomerase</keyword>
<dbReference type="SMART" id="SM00487">
    <property type="entry name" value="DEXDc"/>
    <property type="match status" value="1"/>
</dbReference>
<evidence type="ECO:0000256" key="6">
    <source>
        <dbReference type="ARBA" id="ARBA00022806"/>
    </source>
</evidence>
<evidence type="ECO:0000256" key="10">
    <source>
        <dbReference type="ARBA" id="ARBA00023125"/>
    </source>
</evidence>
<dbReference type="GO" id="GO:0003677">
    <property type="term" value="F:DNA binding"/>
    <property type="evidence" value="ECO:0007669"/>
    <property type="project" value="UniProtKB-KW"/>
</dbReference>
<dbReference type="PROSITE" id="PS51193">
    <property type="entry name" value="HELICASE_ATP_BIND_2"/>
    <property type="match status" value="1"/>
</dbReference>
<feature type="domain" description="Helicase ATP-binding" evidence="14">
    <location>
        <begin position="202"/>
        <end position="411"/>
    </location>
</feature>
<dbReference type="Gene3D" id="3.90.320.10">
    <property type="match status" value="1"/>
</dbReference>
<dbReference type="GO" id="GO:0016818">
    <property type="term" value="F:hydrolase activity, acting on acid anhydrides, in phosphorus-containing anhydrides"/>
    <property type="evidence" value="ECO:0007669"/>
    <property type="project" value="InterPro"/>
</dbReference>
<keyword evidence="17" id="KW-1185">Reference proteome</keyword>
<comment type="similarity">
    <text evidence="13">Belongs to the helicase family. DinG subfamily.</text>
</comment>
<dbReference type="InterPro" id="IPR014013">
    <property type="entry name" value="Helic_SF1/SF2_ATP-bd_DinG/Rad3"/>
</dbReference>
<dbReference type="Pfam" id="PF06733">
    <property type="entry name" value="DEAD_2"/>
    <property type="match status" value="1"/>
</dbReference>
<feature type="domain" description="Helicase ATP-binding" evidence="15">
    <location>
        <begin position="180"/>
        <end position="443"/>
    </location>
</feature>
<dbReference type="Pfam" id="PF13307">
    <property type="entry name" value="Helicase_C_2"/>
    <property type="match status" value="1"/>
</dbReference>
<dbReference type="PANTHER" id="PTHR11472">
    <property type="entry name" value="DNA REPAIR DEAD HELICASE RAD3/XP-D SUBFAMILY MEMBER"/>
    <property type="match status" value="1"/>
</dbReference>
<dbReference type="InterPro" id="IPR011604">
    <property type="entry name" value="PDDEXK-like_dom_sf"/>
</dbReference>